<evidence type="ECO:0008006" key="15">
    <source>
        <dbReference type="Google" id="ProtNLM"/>
    </source>
</evidence>
<reference evidence="13" key="1">
    <citation type="submission" date="2019-03" db="EMBL/GenBank/DDBJ databases">
        <title>WGS assembly of Setaria viridis.</title>
        <authorList>
            <person name="Huang P."/>
            <person name="Jenkins J."/>
            <person name="Grimwood J."/>
            <person name="Barry K."/>
            <person name="Healey A."/>
            <person name="Mamidi S."/>
            <person name="Sreedasyam A."/>
            <person name="Shu S."/>
            <person name="Feldman M."/>
            <person name="Wu J."/>
            <person name="Yu Y."/>
            <person name="Chen C."/>
            <person name="Johnson J."/>
            <person name="Rokhsar D."/>
            <person name="Baxter I."/>
            <person name="Schmutz J."/>
            <person name="Brutnell T."/>
            <person name="Kellogg E."/>
        </authorList>
    </citation>
    <scope>NUCLEOTIDE SEQUENCE [LARGE SCALE GENOMIC DNA]</scope>
</reference>
<dbReference type="SUPFAM" id="SSF47794">
    <property type="entry name" value="Rad51 N-terminal domain-like"/>
    <property type="match status" value="1"/>
</dbReference>
<dbReference type="Pfam" id="PF08423">
    <property type="entry name" value="Rad51"/>
    <property type="match status" value="1"/>
</dbReference>
<gene>
    <name evidence="13" type="ORF">SEVIR_7G332300v2</name>
</gene>
<dbReference type="SUPFAM" id="SSF52540">
    <property type="entry name" value="P-loop containing nucleoside triphosphate hydrolases"/>
    <property type="match status" value="1"/>
</dbReference>
<evidence type="ECO:0000259" key="12">
    <source>
        <dbReference type="PROSITE" id="PS50163"/>
    </source>
</evidence>
<keyword evidence="8" id="KW-0131">Cell cycle</keyword>
<dbReference type="GO" id="GO:0000150">
    <property type="term" value="F:DNA strand exchange activity"/>
    <property type="evidence" value="ECO:0007669"/>
    <property type="project" value="InterPro"/>
</dbReference>
<dbReference type="GO" id="GO:0007130">
    <property type="term" value="P:synaptonemal complex assembly"/>
    <property type="evidence" value="ECO:0007669"/>
    <property type="project" value="UniProtKB-ARBA"/>
</dbReference>
<comment type="subcellular location">
    <subcellularLocation>
        <location evidence="1">Nucleus</location>
    </subcellularLocation>
</comment>
<keyword evidence="5" id="KW-0238">DNA-binding</keyword>
<evidence type="ECO:0000256" key="6">
    <source>
        <dbReference type="ARBA" id="ARBA00023242"/>
    </source>
</evidence>
<keyword evidence="4 9" id="KW-0067">ATP-binding</keyword>
<dbReference type="EMBL" id="CM016558">
    <property type="protein sequence ID" value="TKW07815.1"/>
    <property type="molecule type" value="Genomic_DNA"/>
</dbReference>
<dbReference type="GO" id="GO:0042148">
    <property type="term" value="P:DNA strand invasion"/>
    <property type="evidence" value="ECO:0007669"/>
    <property type="project" value="TreeGrafter"/>
</dbReference>
<dbReference type="NCBIfam" id="TIGR02238">
    <property type="entry name" value="recomb_DMC1"/>
    <property type="match status" value="1"/>
</dbReference>
<dbReference type="Proteomes" id="UP000298652">
    <property type="component" value="Chromosome 7"/>
</dbReference>
<dbReference type="FunFam" id="1.10.150.20:FF:000043">
    <property type="entry name" value="Meiotic recombination protein DMC1 homolog"/>
    <property type="match status" value="1"/>
</dbReference>
<evidence type="ECO:0000313" key="13">
    <source>
        <dbReference type="EMBL" id="TKW07815.1"/>
    </source>
</evidence>
<keyword evidence="6" id="KW-0539">Nucleus</keyword>
<dbReference type="InterPro" id="IPR020588">
    <property type="entry name" value="RecA_ATP-bd"/>
</dbReference>
<accession>A0A4U6U0X3</accession>
<evidence type="ECO:0000256" key="2">
    <source>
        <dbReference type="ARBA" id="ARBA00008897"/>
    </source>
</evidence>
<dbReference type="Gramene" id="TKW07815">
    <property type="protein sequence ID" value="TKW07815"/>
    <property type="gene ID" value="SEVIR_7G332300v2"/>
</dbReference>
<dbReference type="InterPro" id="IPR010995">
    <property type="entry name" value="DNA_repair_Rad51/TF_NusA_a-hlx"/>
</dbReference>
<comment type="similarity">
    <text evidence="2">Belongs to the RecA family. DMC1 subfamily.</text>
</comment>
<proteinExistence type="inferred from homology"/>
<keyword evidence="7" id="KW-0469">Meiosis</keyword>
<sequence>MQEIKPATRRPSRSLTGWARLFHTPISAHVHAKAARSHCAFAFCFSFLFFSFLKRNLHWPSSTPRTGTAAHDTRQPLLSPLSPPLPSLPSPSPLRGLRRLLPQARGFAAMAPSRHADEGGQLQLMEPDRVDEEEECFESIDKLISQGINAGDVKKLQDAGIYTCNGLMMHTKKSLTGIKGLSEAKVDKICEAAEKLLSQGFMTGSDLLLKRKSVVRITTGSQALDELLGGGIETLCITEAFGEFRSGKTQLAHTLCVSTQLPIHMHGGNGKVAYIDTEGTFRPERIVPIAERFGMDANAVLDNIIYARAYTYEHQYNLLLGLAAKMAEEPFRLLIVDSVIALFRVDFSGRGELAERQQKLAQMLSRLTKIAEEFNVAVYITNQVIADPGGGMFISDPKKPAGGHVLAHAATIRLMLRKGKGEQRVCKIFDAPNLPEGEHVFQVTSGGIMDAKD</sequence>
<evidence type="ECO:0000256" key="1">
    <source>
        <dbReference type="ARBA" id="ARBA00004123"/>
    </source>
</evidence>
<feature type="domain" description="RecA family profile 1" evidence="11">
    <location>
        <begin position="213"/>
        <end position="384"/>
    </location>
</feature>
<dbReference type="GO" id="GO:0006312">
    <property type="term" value="P:mitotic recombination"/>
    <property type="evidence" value="ECO:0007669"/>
    <property type="project" value="TreeGrafter"/>
</dbReference>
<keyword evidence="3 9" id="KW-0547">Nucleotide-binding</keyword>
<dbReference type="GO" id="GO:0005524">
    <property type="term" value="F:ATP binding"/>
    <property type="evidence" value="ECO:0007669"/>
    <property type="project" value="UniProtKB-KW"/>
</dbReference>
<dbReference type="PROSITE" id="PS50163">
    <property type="entry name" value="RECA_3"/>
    <property type="match status" value="1"/>
</dbReference>
<evidence type="ECO:0000256" key="9">
    <source>
        <dbReference type="RuleBase" id="RU003422"/>
    </source>
</evidence>
<dbReference type="Gene3D" id="1.10.150.20">
    <property type="entry name" value="5' to 3' exonuclease, C-terminal subdomain"/>
    <property type="match status" value="1"/>
</dbReference>
<dbReference type="FunFam" id="3.40.50.300:FF:000239">
    <property type="entry name" value="Meiotic recombination protein DMC1"/>
    <property type="match status" value="1"/>
</dbReference>
<dbReference type="NCBIfam" id="NF003301">
    <property type="entry name" value="PRK04301.1"/>
    <property type="match status" value="1"/>
</dbReference>
<evidence type="ECO:0000256" key="5">
    <source>
        <dbReference type="ARBA" id="ARBA00023125"/>
    </source>
</evidence>
<dbReference type="GO" id="GO:0000794">
    <property type="term" value="C:condensed nuclear chromosome"/>
    <property type="evidence" value="ECO:0007669"/>
    <property type="project" value="TreeGrafter"/>
</dbReference>
<dbReference type="PANTHER" id="PTHR22942">
    <property type="entry name" value="RECA/RAD51/RADA DNA STRAND-PAIRING FAMILY MEMBER"/>
    <property type="match status" value="1"/>
</dbReference>
<dbReference type="GO" id="GO:0003697">
    <property type="term" value="F:single-stranded DNA binding"/>
    <property type="evidence" value="ECO:0007669"/>
    <property type="project" value="TreeGrafter"/>
</dbReference>
<dbReference type="InterPro" id="IPR027417">
    <property type="entry name" value="P-loop_NTPase"/>
</dbReference>
<dbReference type="PANTHER" id="PTHR22942:SF30">
    <property type="entry name" value="MEIOTIC RECOMBINATION PROTEIN DMC1_LIM15 HOMOLOG"/>
    <property type="match status" value="1"/>
</dbReference>
<evidence type="ECO:0000256" key="8">
    <source>
        <dbReference type="ARBA" id="ARBA00023306"/>
    </source>
</evidence>
<dbReference type="OMA" id="QQIECIT"/>
<feature type="compositionally biased region" description="Pro residues" evidence="10">
    <location>
        <begin position="81"/>
        <end position="92"/>
    </location>
</feature>
<evidence type="ECO:0000313" key="14">
    <source>
        <dbReference type="Proteomes" id="UP000298652"/>
    </source>
</evidence>
<evidence type="ECO:0000256" key="3">
    <source>
        <dbReference type="ARBA" id="ARBA00022741"/>
    </source>
</evidence>
<evidence type="ECO:0000256" key="10">
    <source>
        <dbReference type="SAM" id="MobiDB-lite"/>
    </source>
</evidence>
<dbReference type="GO" id="GO:0003690">
    <property type="term" value="F:double-stranded DNA binding"/>
    <property type="evidence" value="ECO:0007669"/>
    <property type="project" value="TreeGrafter"/>
</dbReference>
<dbReference type="GO" id="GO:0000730">
    <property type="term" value="P:DNA recombinase assembly"/>
    <property type="evidence" value="ECO:0007669"/>
    <property type="project" value="TreeGrafter"/>
</dbReference>
<dbReference type="CDD" id="cd19514">
    <property type="entry name" value="DMC1"/>
    <property type="match status" value="1"/>
</dbReference>
<protein>
    <recommendedName>
        <fullName evidence="15">RecA family profile 1 domain-containing protein</fullName>
    </recommendedName>
</protein>
<dbReference type="InterPro" id="IPR020587">
    <property type="entry name" value="RecA_monomer-monomer_interface"/>
</dbReference>
<dbReference type="InterPro" id="IPR013632">
    <property type="entry name" value="Rad51_C"/>
</dbReference>
<organism evidence="13 14">
    <name type="scientific">Setaria viridis</name>
    <name type="common">Green bristlegrass</name>
    <name type="synonym">Setaria italica subsp. viridis</name>
    <dbReference type="NCBI Taxonomy" id="4556"/>
    <lineage>
        <taxon>Eukaryota</taxon>
        <taxon>Viridiplantae</taxon>
        <taxon>Streptophyta</taxon>
        <taxon>Embryophyta</taxon>
        <taxon>Tracheophyta</taxon>
        <taxon>Spermatophyta</taxon>
        <taxon>Magnoliopsida</taxon>
        <taxon>Liliopsida</taxon>
        <taxon>Poales</taxon>
        <taxon>Poaceae</taxon>
        <taxon>PACMAD clade</taxon>
        <taxon>Panicoideae</taxon>
        <taxon>Panicodae</taxon>
        <taxon>Paniceae</taxon>
        <taxon>Cenchrinae</taxon>
        <taxon>Setaria</taxon>
    </lineage>
</organism>
<dbReference type="InterPro" id="IPR011940">
    <property type="entry name" value="Dmc1"/>
</dbReference>
<evidence type="ECO:0000256" key="7">
    <source>
        <dbReference type="ARBA" id="ARBA00023254"/>
    </source>
</evidence>
<name>A0A4U6U0X3_SETVI</name>
<feature type="domain" description="RecA family profile 2" evidence="12">
    <location>
        <begin position="390"/>
        <end position="453"/>
    </location>
</feature>
<keyword evidence="14" id="KW-1185">Reference proteome</keyword>
<dbReference type="Gene3D" id="3.40.50.300">
    <property type="entry name" value="P-loop containing nucleotide triphosphate hydrolases"/>
    <property type="match status" value="1"/>
</dbReference>
<dbReference type="AlphaFoldDB" id="A0A4U6U0X3"/>
<dbReference type="PROSITE" id="PS50162">
    <property type="entry name" value="RECA_2"/>
    <property type="match status" value="1"/>
</dbReference>
<evidence type="ECO:0000259" key="11">
    <source>
        <dbReference type="PROSITE" id="PS50162"/>
    </source>
</evidence>
<evidence type="ECO:0000256" key="4">
    <source>
        <dbReference type="ARBA" id="ARBA00022840"/>
    </source>
</evidence>
<feature type="region of interest" description="Disordered" evidence="10">
    <location>
        <begin position="61"/>
        <end position="94"/>
    </location>
</feature>
<dbReference type="GO" id="GO:0140664">
    <property type="term" value="F:ATP-dependent DNA damage sensor activity"/>
    <property type="evidence" value="ECO:0007669"/>
    <property type="project" value="InterPro"/>
</dbReference>
<dbReference type="GO" id="GO:0051026">
    <property type="term" value="P:chiasma assembly"/>
    <property type="evidence" value="ECO:0007669"/>
    <property type="project" value="EnsemblPlants"/>
</dbReference>